<evidence type="ECO:0000256" key="4">
    <source>
        <dbReference type="ARBA" id="ARBA00022741"/>
    </source>
</evidence>
<gene>
    <name evidence="10" type="primary">phnC</name>
    <name evidence="10" type="ORF">GM160_03850</name>
</gene>
<keyword evidence="11" id="KW-1185">Reference proteome</keyword>
<dbReference type="InterPro" id="IPR017871">
    <property type="entry name" value="ABC_transporter-like_CS"/>
</dbReference>
<dbReference type="KEGG" id="ghl:GM160_03850"/>
<dbReference type="InterPro" id="IPR050086">
    <property type="entry name" value="MetN_ABC_transporter-like"/>
</dbReference>
<dbReference type="SMART" id="SM00382">
    <property type="entry name" value="AAA"/>
    <property type="match status" value="1"/>
</dbReference>
<evidence type="ECO:0000256" key="1">
    <source>
        <dbReference type="ARBA" id="ARBA00004417"/>
    </source>
</evidence>
<dbReference type="GO" id="GO:0015416">
    <property type="term" value="F:ABC-type phosphonate transporter activity"/>
    <property type="evidence" value="ECO:0007669"/>
    <property type="project" value="InterPro"/>
</dbReference>
<evidence type="ECO:0000256" key="5">
    <source>
        <dbReference type="ARBA" id="ARBA00022840"/>
    </source>
</evidence>
<name>A0A6I6CUG5_9GAMM</name>
<keyword evidence="7" id="KW-0472">Membrane</keyword>
<dbReference type="GO" id="GO:0005524">
    <property type="term" value="F:ATP binding"/>
    <property type="evidence" value="ECO:0007669"/>
    <property type="project" value="UniProtKB-KW"/>
</dbReference>
<feature type="compositionally biased region" description="Low complexity" evidence="8">
    <location>
        <begin position="247"/>
        <end position="259"/>
    </location>
</feature>
<dbReference type="EMBL" id="CP046415">
    <property type="protein sequence ID" value="QGT78096.1"/>
    <property type="molecule type" value="Genomic_DNA"/>
</dbReference>
<dbReference type="InterPro" id="IPR003439">
    <property type="entry name" value="ABC_transporter-like_ATP-bd"/>
</dbReference>
<dbReference type="PROSITE" id="PS50893">
    <property type="entry name" value="ABC_TRANSPORTER_2"/>
    <property type="match status" value="1"/>
</dbReference>
<dbReference type="Pfam" id="PF00005">
    <property type="entry name" value="ABC_tran"/>
    <property type="match status" value="1"/>
</dbReference>
<proteinExistence type="predicted"/>
<dbReference type="PANTHER" id="PTHR43166">
    <property type="entry name" value="AMINO ACID IMPORT ATP-BINDING PROTEIN"/>
    <property type="match status" value="1"/>
</dbReference>
<evidence type="ECO:0000256" key="8">
    <source>
        <dbReference type="SAM" id="MobiDB-lite"/>
    </source>
</evidence>
<keyword evidence="6" id="KW-1278">Translocase</keyword>
<protein>
    <submittedName>
        <fullName evidence="10">Phosphonate ABC transporter ATP-binding protein</fullName>
    </submittedName>
</protein>
<keyword evidence="2" id="KW-0813">Transport</keyword>
<dbReference type="RefSeq" id="WP_156573327.1">
    <property type="nucleotide sequence ID" value="NZ_CP046415.1"/>
</dbReference>
<feature type="region of interest" description="Disordered" evidence="8">
    <location>
        <begin position="244"/>
        <end position="269"/>
    </location>
</feature>
<dbReference type="Proteomes" id="UP000427716">
    <property type="component" value="Chromosome"/>
</dbReference>
<dbReference type="GO" id="GO:0005886">
    <property type="term" value="C:plasma membrane"/>
    <property type="evidence" value="ECO:0007669"/>
    <property type="project" value="UniProtKB-SubCell"/>
</dbReference>
<dbReference type="InterPro" id="IPR027417">
    <property type="entry name" value="P-loop_NTPase"/>
</dbReference>
<evidence type="ECO:0000256" key="3">
    <source>
        <dbReference type="ARBA" id="ARBA00022475"/>
    </source>
</evidence>
<dbReference type="PROSITE" id="PS00211">
    <property type="entry name" value="ABC_TRANSPORTER_1"/>
    <property type="match status" value="1"/>
</dbReference>
<feature type="domain" description="ABC transporter" evidence="9">
    <location>
        <begin position="2"/>
        <end position="244"/>
    </location>
</feature>
<comment type="subcellular location">
    <subcellularLocation>
        <location evidence="1">Cell inner membrane</location>
        <topology evidence="1">Peripheral membrane protein</topology>
    </subcellularLocation>
</comment>
<evidence type="ECO:0000313" key="11">
    <source>
        <dbReference type="Proteomes" id="UP000427716"/>
    </source>
</evidence>
<evidence type="ECO:0000256" key="7">
    <source>
        <dbReference type="ARBA" id="ARBA00023136"/>
    </source>
</evidence>
<evidence type="ECO:0000313" key="10">
    <source>
        <dbReference type="EMBL" id="QGT78096.1"/>
    </source>
</evidence>
<keyword evidence="4" id="KW-0547">Nucleotide-binding</keyword>
<dbReference type="AlphaFoldDB" id="A0A6I6CUG5"/>
<reference evidence="10 11" key="1">
    <citation type="submission" date="2019-11" db="EMBL/GenBank/DDBJ databases">
        <authorList>
            <person name="Zhang J."/>
            <person name="Sun C."/>
        </authorList>
    </citation>
    <scope>NUCLEOTIDE SEQUENCE [LARGE SCALE GENOMIC DNA]</scope>
    <source>
        <strain evidence="11">sp2</strain>
    </source>
</reference>
<dbReference type="SUPFAM" id="SSF52540">
    <property type="entry name" value="P-loop containing nucleoside triphosphate hydrolases"/>
    <property type="match status" value="1"/>
</dbReference>
<dbReference type="InterPro" id="IPR003593">
    <property type="entry name" value="AAA+_ATPase"/>
</dbReference>
<dbReference type="CDD" id="cd03256">
    <property type="entry name" value="ABC_PhnC_transporter"/>
    <property type="match status" value="1"/>
</dbReference>
<sequence length="269" mass="29191">MIRLNQVSVTYPGGFTALHPTDIEFRRGEFTVLLGASGAGKSTLLRCLNYLNVPSSGHVHVEGIGELKRRSALLAHRRRTGMIFQQHQLIGRLSALRNVLTGRLGYHGTWRSLVPLPPEDQRIALQALDRVGLMAKALERVDSLSGGQQQRVGIARAIAQRPQMVLADEPVASLDPHTSVQVLGLIRGVCAEDHIPAVVSLHQLDLARQFADRIVGIAAGRVVYDGAPAGLSDLHLEAIYRRDPTRSSEATAAPSTTTEFPLNLATEKS</sequence>
<evidence type="ECO:0000256" key="6">
    <source>
        <dbReference type="ARBA" id="ARBA00022967"/>
    </source>
</evidence>
<dbReference type="Gene3D" id="3.40.50.300">
    <property type="entry name" value="P-loop containing nucleotide triphosphate hydrolases"/>
    <property type="match status" value="1"/>
</dbReference>
<dbReference type="PANTHER" id="PTHR43166:SF6">
    <property type="entry name" value="PHOSPHONATES IMPORT ATP-BINDING PROTEIN PHNC"/>
    <property type="match status" value="1"/>
</dbReference>
<keyword evidence="3" id="KW-1003">Cell membrane</keyword>
<keyword evidence="5 10" id="KW-0067">ATP-binding</keyword>
<organism evidence="10 11">
    <name type="scientific">Guyparkeria halophila</name>
    <dbReference type="NCBI Taxonomy" id="47960"/>
    <lineage>
        <taxon>Bacteria</taxon>
        <taxon>Pseudomonadati</taxon>
        <taxon>Pseudomonadota</taxon>
        <taxon>Gammaproteobacteria</taxon>
        <taxon>Chromatiales</taxon>
        <taxon>Thioalkalibacteraceae</taxon>
        <taxon>Guyparkeria</taxon>
    </lineage>
</organism>
<evidence type="ECO:0000256" key="2">
    <source>
        <dbReference type="ARBA" id="ARBA00022448"/>
    </source>
</evidence>
<accession>A0A6I6CUG5</accession>
<evidence type="ECO:0000259" key="9">
    <source>
        <dbReference type="PROSITE" id="PS50893"/>
    </source>
</evidence>
<dbReference type="NCBIfam" id="TIGR02315">
    <property type="entry name" value="ABC_phnC"/>
    <property type="match status" value="1"/>
</dbReference>
<dbReference type="GO" id="GO:0016887">
    <property type="term" value="F:ATP hydrolysis activity"/>
    <property type="evidence" value="ECO:0007669"/>
    <property type="project" value="InterPro"/>
</dbReference>
<dbReference type="InterPro" id="IPR012693">
    <property type="entry name" value="ABC_transpr_PhnC"/>
</dbReference>